<feature type="compositionally biased region" description="Polar residues" evidence="5">
    <location>
        <begin position="158"/>
        <end position="183"/>
    </location>
</feature>
<keyword evidence="4" id="KW-0539">Nucleus</keyword>
<dbReference type="GO" id="GO:0009952">
    <property type="term" value="P:anterior/posterior pattern specification"/>
    <property type="evidence" value="ECO:0000318"/>
    <property type="project" value="GO_Central"/>
</dbReference>
<dbReference type="GO" id="GO:0005634">
    <property type="term" value="C:nucleus"/>
    <property type="evidence" value="ECO:0000318"/>
    <property type="project" value="GO_Central"/>
</dbReference>
<evidence type="ECO:0000256" key="2">
    <source>
        <dbReference type="ARBA" id="ARBA00023015"/>
    </source>
</evidence>
<dbReference type="GO" id="GO:0000981">
    <property type="term" value="F:DNA-binding transcription factor activity, RNA polymerase II-specific"/>
    <property type="evidence" value="ECO:0000318"/>
    <property type="project" value="GO_Central"/>
</dbReference>
<dbReference type="SMART" id="SM00353">
    <property type="entry name" value="HLH"/>
    <property type="match status" value="1"/>
</dbReference>
<feature type="domain" description="BHLH" evidence="6">
    <location>
        <begin position="20"/>
        <end position="78"/>
    </location>
</feature>
<feature type="domain" description="Orange" evidence="7">
    <location>
        <begin position="97"/>
        <end position="131"/>
    </location>
</feature>
<evidence type="ECO:0000259" key="6">
    <source>
        <dbReference type="PROSITE" id="PS50888"/>
    </source>
</evidence>
<dbReference type="GO" id="GO:0000978">
    <property type="term" value="F:RNA polymerase II cis-regulatory region sequence-specific DNA binding"/>
    <property type="evidence" value="ECO:0000318"/>
    <property type="project" value="GO_Central"/>
</dbReference>
<evidence type="ECO:0000256" key="5">
    <source>
        <dbReference type="SAM" id="MobiDB-lite"/>
    </source>
</evidence>
<reference evidence="9" key="1">
    <citation type="submission" date="2015-02" db="EMBL/GenBank/DDBJ databases">
        <title>Genome sequencing for Strongylocentrotus purpuratus.</title>
        <authorList>
            <person name="Murali S."/>
            <person name="Liu Y."/>
            <person name="Vee V."/>
            <person name="English A."/>
            <person name="Wang M."/>
            <person name="Skinner E."/>
            <person name="Han Y."/>
            <person name="Muzny D.M."/>
            <person name="Worley K.C."/>
            <person name="Gibbs R.A."/>
        </authorList>
    </citation>
    <scope>NUCLEOTIDE SEQUENCE</scope>
</reference>
<keyword evidence="3" id="KW-0804">Transcription</keyword>
<dbReference type="FunFam" id="4.10.280.10:FF:000202">
    <property type="entry name" value="Transcription factor hes-1, putative"/>
    <property type="match status" value="1"/>
</dbReference>
<feature type="compositionally biased region" description="Basic and acidic residues" evidence="5">
    <location>
        <begin position="13"/>
        <end position="22"/>
    </location>
</feature>
<dbReference type="EnsemblMetazoa" id="XM_781947">
    <property type="protein sequence ID" value="XP_787040"/>
    <property type="gene ID" value="LOC581970"/>
</dbReference>
<dbReference type="InterPro" id="IPR003650">
    <property type="entry name" value="Orange_dom"/>
</dbReference>
<dbReference type="PROSITE" id="PS51054">
    <property type="entry name" value="ORANGE"/>
    <property type="match status" value="1"/>
</dbReference>
<accession>A0A7M7RER1</accession>
<dbReference type="Pfam" id="PF07527">
    <property type="entry name" value="Hairy_orange"/>
    <property type="match status" value="1"/>
</dbReference>
<evidence type="ECO:0000256" key="3">
    <source>
        <dbReference type="ARBA" id="ARBA00023163"/>
    </source>
</evidence>
<feature type="compositionally biased region" description="Polar residues" evidence="5">
    <location>
        <begin position="1"/>
        <end position="12"/>
    </location>
</feature>
<evidence type="ECO:0000313" key="9">
    <source>
        <dbReference type="Proteomes" id="UP000007110"/>
    </source>
</evidence>
<reference evidence="8" key="2">
    <citation type="submission" date="2021-01" db="UniProtKB">
        <authorList>
            <consortium name="EnsemblMetazoa"/>
        </authorList>
    </citation>
    <scope>IDENTIFICATION</scope>
</reference>
<dbReference type="GO" id="GO:0046983">
    <property type="term" value="F:protein dimerization activity"/>
    <property type="evidence" value="ECO:0007669"/>
    <property type="project" value="InterPro"/>
</dbReference>
<dbReference type="InterPro" id="IPR011598">
    <property type="entry name" value="bHLH_dom"/>
</dbReference>
<comment type="subcellular location">
    <subcellularLocation>
        <location evidence="1">Nucleus</location>
    </subcellularLocation>
</comment>
<dbReference type="InParanoid" id="A0A7M7RER1"/>
<dbReference type="GO" id="GO:0050767">
    <property type="term" value="P:regulation of neurogenesis"/>
    <property type="evidence" value="ECO:0000318"/>
    <property type="project" value="GO_Central"/>
</dbReference>
<evidence type="ECO:0000256" key="1">
    <source>
        <dbReference type="ARBA" id="ARBA00004123"/>
    </source>
</evidence>
<dbReference type="SMART" id="SM00511">
    <property type="entry name" value="ORANGE"/>
    <property type="match status" value="1"/>
</dbReference>
<keyword evidence="9" id="KW-1185">Reference proteome</keyword>
<dbReference type="PROSITE" id="PS50888">
    <property type="entry name" value="BHLH"/>
    <property type="match status" value="1"/>
</dbReference>
<dbReference type="RefSeq" id="XP_787040.2">
    <property type="nucleotide sequence ID" value="XM_781947.5"/>
</dbReference>
<dbReference type="Proteomes" id="UP000007110">
    <property type="component" value="Unassembled WGS sequence"/>
</dbReference>
<dbReference type="SUPFAM" id="SSF47459">
    <property type="entry name" value="HLH, helix-loop-helix DNA-binding domain"/>
    <property type="match status" value="1"/>
</dbReference>
<feature type="compositionally biased region" description="Basic and acidic residues" evidence="5">
    <location>
        <begin position="142"/>
        <end position="155"/>
    </location>
</feature>
<protein>
    <submittedName>
        <fullName evidence="8">Uncharacterized protein</fullName>
    </submittedName>
</protein>
<dbReference type="InterPro" id="IPR036638">
    <property type="entry name" value="HLH_DNA-bd_sf"/>
</dbReference>
<proteinExistence type="predicted"/>
<dbReference type="Pfam" id="PF00010">
    <property type="entry name" value="HLH"/>
    <property type="match status" value="1"/>
</dbReference>
<dbReference type="Gene3D" id="4.10.280.10">
    <property type="entry name" value="Helix-loop-helix DNA-binding domain"/>
    <property type="match status" value="1"/>
</dbReference>
<dbReference type="KEGG" id="spu:581970"/>
<sequence>MTPSTDEMSSSEKPSRSHEGRKSSKPLMEKRRRARINDCLTELQTILDALNPENNSTRQNKREKADILEQTVKLVKQLRQHGIRGNHPPDPNTQVQFRSGFNECMATVTQFLSANNGSLNGEAKAGLMSHLANSLQCNKVYSERLPHPPRRRPEEATNGMSASAKPTPTSTQSHAGDSSEVSSMNVVHPMPAATPEAAVTSSSPHSTVSVPAVSVPNAMNGALPSLTARLEFTSNGSNVQNTTRLVPIHIPFKVQSPGQIILVPCQSQMINGNQLTTPMIPVMSPPTATLASSPLSSAGSSGSVAISPAHHFQSPQKPSPQPIDTGGPSTSGTIMYASYPAPAPPSAAAAARVANLMPQAAAPYPIAFVAMGDSSEMQNEQFYQNLPRFLVNPPNGSDPVWRPW</sequence>
<feature type="compositionally biased region" description="Low complexity" evidence="5">
    <location>
        <begin position="288"/>
        <end position="309"/>
    </location>
</feature>
<evidence type="ECO:0000313" key="8">
    <source>
        <dbReference type="EnsemblMetazoa" id="XP_787040"/>
    </source>
</evidence>
<organism evidence="8 9">
    <name type="scientific">Strongylocentrotus purpuratus</name>
    <name type="common">Purple sea urchin</name>
    <dbReference type="NCBI Taxonomy" id="7668"/>
    <lineage>
        <taxon>Eukaryota</taxon>
        <taxon>Metazoa</taxon>
        <taxon>Echinodermata</taxon>
        <taxon>Eleutherozoa</taxon>
        <taxon>Echinozoa</taxon>
        <taxon>Echinoidea</taxon>
        <taxon>Euechinoidea</taxon>
        <taxon>Echinacea</taxon>
        <taxon>Camarodonta</taxon>
        <taxon>Echinidea</taxon>
        <taxon>Strongylocentrotidae</taxon>
        <taxon>Strongylocentrotus</taxon>
    </lineage>
</organism>
<dbReference type="OMA" id="TIMYASC"/>
<feature type="region of interest" description="Disordered" evidence="5">
    <location>
        <begin position="142"/>
        <end position="183"/>
    </location>
</feature>
<evidence type="ECO:0000256" key="4">
    <source>
        <dbReference type="ARBA" id="ARBA00023242"/>
    </source>
</evidence>
<feature type="region of interest" description="Disordered" evidence="5">
    <location>
        <begin position="288"/>
        <end position="337"/>
    </location>
</feature>
<name>A0A7M7RER1_STRPU</name>
<dbReference type="OrthoDB" id="6085656at2759"/>
<dbReference type="Gene3D" id="6.10.250.980">
    <property type="match status" value="1"/>
</dbReference>
<evidence type="ECO:0000259" key="7">
    <source>
        <dbReference type="PROSITE" id="PS51054"/>
    </source>
</evidence>
<dbReference type="SUPFAM" id="SSF158457">
    <property type="entry name" value="Orange domain-like"/>
    <property type="match status" value="1"/>
</dbReference>
<dbReference type="InterPro" id="IPR050370">
    <property type="entry name" value="HES_HEY"/>
</dbReference>
<dbReference type="PANTHER" id="PTHR10985">
    <property type="entry name" value="BASIC HELIX-LOOP-HELIX TRANSCRIPTION FACTOR, HES-RELATED"/>
    <property type="match status" value="1"/>
</dbReference>
<feature type="region of interest" description="Disordered" evidence="5">
    <location>
        <begin position="1"/>
        <end position="33"/>
    </location>
</feature>
<dbReference type="GeneID" id="581970"/>
<dbReference type="GO" id="GO:0006357">
    <property type="term" value="P:regulation of transcription by RNA polymerase II"/>
    <property type="evidence" value="ECO:0000318"/>
    <property type="project" value="GO_Central"/>
</dbReference>
<dbReference type="AlphaFoldDB" id="A0A7M7RER1"/>
<keyword evidence="2" id="KW-0805">Transcription regulation</keyword>